<evidence type="ECO:0000313" key="8">
    <source>
        <dbReference type="EMBL" id="CAE0827491.1"/>
    </source>
</evidence>
<dbReference type="InterPro" id="IPR027417">
    <property type="entry name" value="P-loop_NTPase"/>
</dbReference>
<dbReference type="Gene3D" id="3.40.850.10">
    <property type="entry name" value="Kinesin motor domain"/>
    <property type="match status" value="1"/>
</dbReference>
<proteinExistence type="inferred from homology"/>
<keyword evidence="3 4" id="KW-0505">Motor protein</keyword>
<accession>A0A7S4G779</accession>
<dbReference type="SMART" id="SM00129">
    <property type="entry name" value="KISc"/>
    <property type="match status" value="1"/>
</dbReference>
<feature type="region of interest" description="Disordered" evidence="6">
    <location>
        <begin position="484"/>
        <end position="527"/>
    </location>
</feature>
<name>A0A7S4G779_9EUGL</name>
<evidence type="ECO:0000256" key="6">
    <source>
        <dbReference type="SAM" id="MobiDB-lite"/>
    </source>
</evidence>
<dbReference type="PANTHER" id="PTHR47968">
    <property type="entry name" value="CENTROMERE PROTEIN E"/>
    <property type="match status" value="1"/>
</dbReference>
<feature type="domain" description="Kinesin motor" evidence="7">
    <location>
        <begin position="1"/>
        <end position="308"/>
    </location>
</feature>
<dbReference type="AlphaFoldDB" id="A0A7S4G779"/>
<dbReference type="Pfam" id="PF23735">
    <property type="entry name" value="KIF9"/>
    <property type="match status" value="1"/>
</dbReference>
<evidence type="ECO:0000256" key="2">
    <source>
        <dbReference type="ARBA" id="ARBA00022840"/>
    </source>
</evidence>
<dbReference type="InterPro" id="IPR001752">
    <property type="entry name" value="Kinesin_motor_dom"/>
</dbReference>
<feature type="compositionally biased region" description="Low complexity" evidence="6">
    <location>
        <begin position="484"/>
        <end position="504"/>
    </location>
</feature>
<dbReference type="InterPro" id="IPR027640">
    <property type="entry name" value="Kinesin-like_fam"/>
</dbReference>
<dbReference type="GO" id="GO:0008017">
    <property type="term" value="F:microtubule binding"/>
    <property type="evidence" value="ECO:0007669"/>
    <property type="project" value="InterPro"/>
</dbReference>
<dbReference type="Pfam" id="PF00225">
    <property type="entry name" value="Kinesin"/>
    <property type="match status" value="1"/>
</dbReference>
<feature type="compositionally biased region" description="Low complexity" evidence="6">
    <location>
        <begin position="726"/>
        <end position="756"/>
    </location>
</feature>
<evidence type="ECO:0000256" key="4">
    <source>
        <dbReference type="RuleBase" id="RU000394"/>
    </source>
</evidence>
<dbReference type="SUPFAM" id="SSF52540">
    <property type="entry name" value="P-loop containing nucleoside triphosphate hydrolases"/>
    <property type="match status" value="1"/>
</dbReference>
<gene>
    <name evidence="8" type="ORF">EGYM00163_LOCUS38753</name>
</gene>
<protein>
    <recommendedName>
        <fullName evidence="4">Kinesin-like protein</fullName>
    </recommendedName>
</protein>
<evidence type="ECO:0000256" key="5">
    <source>
        <dbReference type="SAM" id="Coils"/>
    </source>
</evidence>
<dbReference type="InterPro" id="IPR019821">
    <property type="entry name" value="Kinesin_motor_CS"/>
</dbReference>
<feature type="coiled-coil region" evidence="5">
    <location>
        <begin position="563"/>
        <end position="644"/>
    </location>
</feature>
<evidence type="ECO:0000256" key="1">
    <source>
        <dbReference type="ARBA" id="ARBA00022741"/>
    </source>
</evidence>
<sequence length="783" mass="85433">MDKSAAGGLVNNTREDFSFKFARVFDTPTTQEEIFDGIARSVVQSALDGYNATIFAYGQTGSGKTFTITGGTAAFSERGIIPRAIAMIYQELNKQTDFEWSTRVSYLQIYNEKGSDLLNRGQDATALDDLPKVTITEDADEVILRGLEMHVSNSVEDALNLLFLGDTNRMYCETPMNQTSSRSHCVFTVGIEAKAPGSSVVRRSKLHLVDLAGSERVGKTGVEGNLLSEARYINLSLHYLEQVITALSEKAEGKRDHIPYRNSFMTQVLRDSLGGNCKTVMIATAHSQDAFMDESISTCRFAQRVASIKQDAKINEETDPKLLIRKLKQEIAELKEELAFYKKGEQNEDRVLSIDEVERCKAIVKDYLDNTDPDARLVGLQGDMDRIFFCYRLMKEIIVEKPAKPKPSSSSSASPASSGGGDPQQIKALQEQNRMLQLNLQQKDNELQLLLNIINKSKDSQGLSPTAATTVAGLMAGTAAPAAVKPASPSAGAEHSPAPSASQPQPVPPRRDPSQAPGPQQLALASEQASLSASYNLDALADPSLLKDRTAAYEAFRKSYRKYETIEKSKAELKDKYVQAKRLGAEVNDLSTRISALKNRVQQIRAERAATGQEGPDAEETAAFRDLNAVKEEFRGKAKELQQQRGVIEHYHLMLEQAQKQLTKDFNQWYDCMERQHKKAEKAPAAAAAPSQQAVSLPKAELGFAAHKPEGGGFAGAPQFLQAQVQARAAAQPAQSPAAGPTGYSAPAPSAPGGSSYNINTGHGAGDEELKRLLQARDMAKKR</sequence>
<reference evidence="8" key="1">
    <citation type="submission" date="2021-01" db="EMBL/GenBank/DDBJ databases">
        <authorList>
            <person name="Corre E."/>
            <person name="Pelletier E."/>
            <person name="Niang G."/>
            <person name="Scheremetjew M."/>
            <person name="Finn R."/>
            <person name="Kale V."/>
            <person name="Holt S."/>
            <person name="Cochrane G."/>
            <person name="Meng A."/>
            <person name="Brown T."/>
            <person name="Cohen L."/>
        </authorList>
    </citation>
    <scope>NUCLEOTIDE SEQUENCE</scope>
    <source>
        <strain evidence="8">CCMP1594</strain>
    </source>
</reference>
<dbReference type="PROSITE" id="PS00411">
    <property type="entry name" value="KINESIN_MOTOR_1"/>
    <property type="match status" value="1"/>
</dbReference>
<organism evidence="8">
    <name type="scientific">Eutreptiella gymnastica</name>
    <dbReference type="NCBI Taxonomy" id="73025"/>
    <lineage>
        <taxon>Eukaryota</taxon>
        <taxon>Discoba</taxon>
        <taxon>Euglenozoa</taxon>
        <taxon>Euglenida</taxon>
        <taxon>Spirocuta</taxon>
        <taxon>Euglenophyceae</taxon>
        <taxon>Eutreptiales</taxon>
        <taxon>Eutreptiaceae</taxon>
        <taxon>Eutreptiella</taxon>
    </lineage>
</organism>
<feature type="region of interest" description="Disordered" evidence="6">
    <location>
        <begin position="726"/>
        <end position="783"/>
    </location>
</feature>
<dbReference type="PRINTS" id="PR00380">
    <property type="entry name" value="KINESINHEAVY"/>
</dbReference>
<dbReference type="GO" id="GO:0007018">
    <property type="term" value="P:microtubule-based movement"/>
    <property type="evidence" value="ECO:0007669"/>
    <property type="project" value="InterPro"/>
</dbReference>
<feature type="region of interest" description="Disordered" evidence="6">
    <location>
        <begin position="402"/>
        <end position="424"/>
    </location>
</feature>
<evidence type="ECO:0000256" key="3">
    <source>
        <dbReference type="PROSITE-ProRule" id="PRU00283"/>
    </source>
</evidence>
<dbReference type="InterPro" id="IPR036961">
    <property type="entry name" value="Kinesin_motor_dom_sf"/>
</dbReference>
<dbReference type="PROSITE" id="PS50067">
    <property type="entry name" value="KINESIN_MOTOR_2"/>
    <property type="match status" value="1"/>
</dbReference>
<keyword evidence="5" id="KW-0175">Coiled coil</keyword>
<keyword evidence="4" id="KW-0493">Microtubule</keyword>
<keyword evidence="1 3" id="KW-0547">Nucleotide-binding</keyword>
<dbReference type="EMBL" id="HBJA01112264">
    <property type="protein sequence ID" value="CAE0827491.1"/>
    <property type="molecule type" value="Transcribed_RNA"/>
</dbReference>
<comment type="similarity">
    <text evidence="3 4">Belongs to the TRAFAC class myosin-kinesin ATPase superfamily. Kinesin family.</text>
</comment>
<dbReference type="GO" id="GO:0005524">
    <property type="term" value="F:ATP binding"/>
    <property type="evidence" value="ECO:0007669"/>
    <property type="project" value="UniProtKB-UniRule"/>
</dbReference>
<evidence type="ECO:0000259" key="7">
    <source>
        <dbReference type="PROSITE" id="PS50067"/>
    </source>
</evidence>
<feature type="compositionally biased region" description="Low complexity" evidence="6">
    <location>
        <begin position="406"/>
        <end position="417"/>
    </location>
</feature>
<dbReference type="GO" id="GO:0003777">
    <property type="term" value="F:microtubule motor activity"/>
    <property type="evidence" value="ECO:0007669"/>
    <property type="project" value="InterPro"/>
</dbReference>
<dbReference type="GO" id="GO:0005874">
    <property type="term" value="C:microtubule"/>
    <property type="evidence" value="ECO:0007669"/>
    <property type="project" value="UniProtKB-KW"/>
</dbReference>
<dbReference type="PANTHER" id="PTHR47968:SF67">
    <property type="entry name" value="KINESIN MOTOR DOMAIN-CONTAINING PROTEIN"/>
    <property type="match status" value="1"/>
</dbReference>
<keyword evidence="2 3" id="KW-0067">ATP-binding</keyword>
<feature type="binding site" evidence="3">
    <location>
        <begin position="58"/>
        <end position="65"/>
    </location>
    <ligand>
        <name>ATP</name>
        <dbReference type="ChEBI" id="CHEBI:30616"/>
    </ligand>
</feature>
<dbReference type="InterPro" id="IPR056524">
    <property type="entry name" value="KIF6/9_C"/>
</dbReference>